<gene>
    <name evidence="4" type="ORF">KSZ_07540</name>
</gene>
<feature type="domain" description="Glycosyl transferase family 1" evidence="2">
    <location>
        <begin position="222"/>
        <end position="384"/>
    </location>
</feature>
<dbReference type="CDD" id="cd03794">
    <property type="entry name" value="GT4_WbuB-like"/>
    <property type="match status" value="1"/>
</dbReference>
<name>A0ABQ3VAR9_9CHLR</name>
<organism evidence="4 5">
    <name type="scientific">Dictyobacter formicarum</name>
    <dbReference type="NCBI Taxonomy" id="2778368"/>
    <lineage>
        <taxon>Bacteria</taxon>
        <taxon>Bacillati</taxon>
        <taxon>Chloroflexota</taxon>
        <taxon>Ktedonobacteria</taxon>
        <taxon>Ktedonobacterales</taxon>
        <taxon>Dictyobacteraceae</taxon>
        <taxon>Dictyobacter</taxon>
    </lineage>
</organism>
<evidence type="ECO:0000313" key="4">
    <source>
        <dbReference type="EMBL" id="GHO82748.1"/>
    </source>
</evidence>
<accession>A0ABQ3VAR9</accession>
<dbReference type="InterPro" id="IPR001296">
    <property type="entry name" value="Glyco_trans_1"/>
</dbReference>
<dbReference type="Gene3D" id="3.40.50.2000">
    <property type="entry name" value="Glycogen Phosphorylase B"/>
    <property type="match status" value="2"/>
</dbReference>
<reference evidence="4 5" key="1">
    <citation type="journal article" date="2021" name="Int. J. Syst. Evol. Microbiol.">
        <title>Reticulibacter mediterranei gen. nov., sp. nov., within the new family Reticulibacteraceae fam. nov., and Ktedonospora formicarum gen. nov., sp. nov., Ktedonobacter robiniae sp. nov., Dictyobacter formicarum sp. nov. and Dictyobacter arantiisoli sp. nov., belonging to the class Ktedonobacteria.</title>
        <authorList>
            <person name="Yabe S."/>
            <person name="Zheng Y."/>
            <person name="Wang C.M."/>
            <person name="Sakai Y."/>
            <person name="Abe K."/>
            <person name="Yokota A."/>
            <person name="Donadio S."/>
            <person name="Cavaletti L."/>
            <person name="Monciardini P."/>
        </authorList>
    </citation>
    <scope>NUCLEOTIDE SEQUENCE [LARGE SCALE GENOMIC DNA]</scope>
    <source>
        <strain evidence="4 5">SOSP1-9</strain>
    </source>
</reference>
<evidence type="ECO:0000256" key="1">
    <source>
        <dbReference type="SAM" id="MobiDB-lite"/>
    </source>
</evidence>
<dbReference type="RefSeq" id="WP_201360394.1">
    <property type="nucleotide sequence ID" value="NZ_BNJJ01000002.1"/>
</dbReference>
<dbReference type="Proteomes" id="UP000635565">
    <property type="component" value="Unassembled WGS sequence"/>
</dbReference>
<keyword evidence="5" id="KW-1185">Reference proteome</keyword>
<comment type="caution">
    <text evidence="4">The sequence shown here is derived from an EMBL/GenBank/DDBJ whole genome shotgun (WGS) entry which is preliminary data.</text>
</comment>
<evidence type="ECO:0000313" key="5">
    <source>
        <dbReference type="Proteomes" id="UP000635565"/>
    </source>
</evidence>
<protein>
    <submittedName>
        <fullName evidence="4">Glycosyltransferase WbuB</fullName>
    </submittedName>
</protein>
<feature type="domain" description="Glycosyltransferase subfamily 4-like N-terminal" evidence="3">
    <location>
        <begin position="20"/>
        <end position="202"/>
    </location>
</feature>
<dbReference type="PANTHER" id="PTHR45947">
    <property type="entry name" value="SULFOQUINOVOSYL TRANSFERASE SQD2"/>
    <property type="match status" value="1"/>
</dbReference>
<dbReference type="InterPro" id="IPR028098">
    <property type="entry name" value="Glyco_trans_4-like_N"/>
</dbReference>
<dbReference type="PANTHER" id="PTHR45947:SF3">
    <property type="entry name" value="SULFOQUINOVOSYL TRANSFERASE SQD2"/>
    <property type="match status" value="1"/>
</dbReference>
<dbReference type="Pfam" id="PF13579">
    <property type="entry name" value="Glyco_trans_4_4"/>
    <property type="match status" value="1"/>
</dbReference>
<proteinExistence type="predicted"/>
<dbReference type="Pfam" id="PF00534">
    <property type="entry name" value="Glycos_transf_1"/>
    <property type="match status" value="1"/>
</dbReference>
<evidence type="ECO:0000259" key="3">
    <source>
        <dbReference type="Pfam" id="PF13579"/>
    </source>
</evidence>
<feature type="region of interest" description="Disordered" evidence="1">
    <location>
        <begin position="414"/>
        <end position="442"/>
    </location>
</feature>
<dbReference type="EMBL" id="BNJJ01000002">
    <property type="protein sequence ID" value="GHO82748.1"/>
    <property type="molecule type" value="Genomic_DNA"/>
</dbReference>
<dbReference type="SUPFAM" id="SSF53756">
    <property type="entry name" value="UDP-Glycosyltransferase/glycogen phosphorylase"/>
    <property type="match status" value="1"/>
</dbReference>
<sequence>MTHILFVTPYYPPEITPPAIRIREMAMQLVKLEYQVTVLTTFPNFPSGIVSPDYRGHRILQEQRDGLRIIRVWSYIRPNKGFLRRILSQFSFGCLAPFFGMKAVGQPDVIIVESPPLFNAIAGRILAWRKQCPFIFTVADLWPEVAVQMGMLRNRFLIRLAEWLEWSTYRRAALVWVVTQGLRNILIERGLPANHIFVLTNGVDCTKFHPLPQAQAQTELGWDDRFTVLYAGSHGPSHGLSVVLDTAEHLLEHKDIRFVLAGNGAEKEELVTEAQRRGLHNIVFLEPQPHDRIPLLLAASDACLALAHKAILFQGVLPAKMYEAMACARPIVLAVDGEACKIAVHDAGSAIYAKPENPVSFASAILFLRDHPEEAARLGEQGRTFVEKRFDHRLLAATLDHYIKALLHKDKTNAIPSVPDKDDDTPVTLEESPQPLADKKNL</sequence>
<dbReference type="InterPro" id="IPR050194">
    <property type="entry name" value="Glycosyltransferase_grp1"/>
</dbReference>
<evidence type="ECO:0000259" key="2">
    <source>
        <dbReference type="Pfam" id="PF00534"/>
    </source>
</evidence>